<comment type="caution">
    <text evidence="2">The sequence shown here is derived from an EMBL/GenBank/DDBJ whole genome shotgun (WGS) entry which is preliminary data.</text>
</comment>
<keyword evidence="1" id="KW-0472">Membrane</keyword>
<dbReference type="AlphaFoldDB" id="A0A412WUV4"/>
<feature type="transmembrane region" description="Helical" evidence="1">
    <location>
        <begin position="15"/>
        <end position="36"/>
    </location>
</feature>
<feature type="non-terminal residue" evidence="2">
    <location>
        <position position="1"/>
    </location>
</feature>
<protein>
    <submittedName>
        <fullName evidence="2">Tetratricopeptide repeat protein</fullName>
    </submittedName>
</protein>
<evidence type="ECO:0000313" key="2">
    <source>
        <dbReference type="EMBL" id="RGV31057.1"/>
    </source>
</evidence>
<dbReference type="Proteomes" id="UP000285343">
    <property type="component" value="Unassembled WGS sequence"/>
</dbReference>
<accession>A0A412WUV4</accession>
<sequence length="245" mass="28336">VVVLCLYRGVRKGRYGICGAILSLMIFSFSSYPLQLPVFIVTSGGLLVACLSGADRWQWLGVAVLVGIIGGFRLKNDLQVEQACREWMNARVLYNAGAYQSAEKEYGRLYPLLRDRASFLFEYGHGLHKQQQFSKSNRILKEALQRSCDPMILNVIGKNYQQMGDCLSAEDWFIRSTHRLPGRIYPYYLLAKLYAEPSFRQPDKFEKMKWMVLTKEPKVHSTAIRQMREEIKKIQLIFVHIKKDE</sequence>
<feature type="transmembrane region" description="Helical" evidence="1">
    <location>
        <begin position="56"/>
        <end position="74"/>
    </location>
</feature>
<evidence type="ECO:0000256" key="1">
    <source>
        <dbReference type="SAM" id="Phobius"/>
    </source>
</evidence>
<gene>
    <name evidence="2" type="ORF">DWW14_24910</name>
</gene>
<dbReference type="Gene3D" id="1.25.40.10">
    <property type="entry name" value="Tetratricopeptide repeat domain"/>
    <property type="match status" value="1"/>
</dbReference>
<dbReference type="SUPFAM" id="SSF48452">
    <property type="entry name" value="TPR-like"/>
    <property type="match status" value="1"/>
</dbReference>
<dbReference type="EMBL" id="QRZC01000114">
    <property type="protein sequence ID" value="RGV31057.1"/>
    <property type="molecule type" value="Genomic_DNA"/>
</dbReference>
<keyword evidence="1" id="KW-1133">Transmembrane helix</keyword>
<dbReference type="InterPro" id="IPR011990">
    <property type="entry name" value="TPR-like_helical_dom_sf"/>
</dbReference>
<organism evidence="2 3">
    <name type="scientific">Bacteroides uniformis</name>
    <dbReference type="NCBI Taxonomy" id="820"/>
    <lineage>
        <taxon>Bacteria</taxon>
        <taxon>Pseudomonadati</taxon>
        <taxon>Bacteroidota</taxon>
        <taxon>Bacteroidia</taxon>
        <taxon>Bacteroidales</taxon>
        <taxon>Bacteroidaceae</taxon>
        <taxon>Bacteroides</taxon>
    </lineage>
</organism>
<evidence type="ECO:0000313" key="3">
    <source>
        <dbReference type="Proteomes" id="UP000285343"/>
    </source>
</evidence>
<dbReference type="RefSeq" id="WP_147349181.1">
    <property type="nucleotide sequence ID" value="NZ_QRZC01000114.1"/>
</dbReference>
<proteinExistence type="predicted"/>
<reference evidence="2 3" key="1">
    <citation type="submission" date="2018-08" db="EMBL/GenBank/DDBJ databases">
        <title>A genome reference for cultivated species of the human gut microbiota.</title>
        <authorList>
            <person name="Zou Y."/>
            <person name="Xue W."/>
            <person name="Luo G."/>
        </authorList>
    </citation>
    <scope>NUCLEOTIDE SEQUENCE [LARGE SCALE GENOMIC DNA]</scope>
    <source>
        <strain evidence="2 3">AF14-42</strain>
    </source>
</reference>
<name>A0A412WUV4_BACUN</name>
<keyword evidence="1" id="KW-0812">Transmembrane</keyword>